<dbReference type="Gene3D" id="2.130.10.10">
    <property type="entry name" value="YVTN repeat-like/Quinoprotein amine dehydrogenase"/>
    <property type="match status" value="3"/>
</dbReference>
<proteinExistence type="predicted"/>
<accession>A0A1C5HBY6</accession>
<feature type="chain" id="PRO_5038664211" evidence="2">
    <location>
        <begin position="30"/>
        <end position="304"/>
    </location>
</feature>
<evidence type="ECO:0000256" key="2">
    <source>
        <dbReference type="SAM" id="SignalP"/>
    </source>
</evidence>
<dbReference type="OrthoDB" id="9813892at2"/>
<sequence>MTRGCGTRWLGAVLAAALALTGCTGPANPSGGPAATGSGPAAPSSGPAAPSSGAASAGDGEEFGHVHGLGVNPRDGQLYAATHHGVFRLTGTGPTRVGDGRQDTMGFTVTGPDEFLASGHPAPGTPGPAHLGLIGSTDAGRTWRTLSLAGEADFHLLRQAGATVYGLDSTSGALMASTDRATWERRARIEAYDLAVDPARPDTLLVTGEQGVRRSTDGGRTWSPAGGPAVLLLHWSARELVGVAADGQILRSTDAAASWTPTGGRATDAPAAFTAHEGRLYLATRDARVLRSDDAGRTWHPLAG</sequence>
<dbReference type="RefSeq" id="WP_157744941.1">
    <property type="nucleotide sequence ID" value="NZ_LT607753.1"/>
</dbReference>
<feature type="signal peptide" evidence="2">
    <location>
        <begin position="1"/>
        <end position="29"/>
    </location>
</feature>
<keyword evidence="2" id="KW-0732">Signal</keyword>
<dbReference type="CDD" id="cd15482">
    <property type="entry name" value="Sialidase_non-viral"/>
    <property type="match status" value="1"/>
</dbReference>
<dbReference type="InterPro" id="IPR054817">
    <property type="entry name" value="Glycosyl_F510_1955-like"/>
</dbReference>
<feature type="compositionally biased region" description="Low complexity" evidence="1">
    <location>
        <begin position="30"/>
        <end position="58"/>
    </location>
</feature>
<dbReference type="NCBIfam" id="NF045728">
    <property type="entry name" value="glycosyl_F510_1955"/>
    <property type="match status" value="1"/>
</dbReference>
<dbReference type="InterPro" id="IPR015943">
    <property type="entry name" value="WD40/YVTN_repeat-like_dom_sf"/>
</dbReference>
<dbReference type="AlphaFoldDB" id="A0A1C5HBY6"/>
<name>A0A1C5HBY6_9ACTN</name>
<reference evidence="4" key="1">
    <citation type="submission" date="2016-06" db="EMBL/GenBank/DDBJ databases">
        <authorList>
            <person name="Varghese N."/>
            <person name="Submissions Spin"/>
        </authorList>
    </citation>
    <scope>NUCLEOTIDE SEQUENCE [LARGE SCALE GENOMIC DNA]</scope>
    <source>
        <strain evidence="4">DSM 45161</strain>
    </source>
</reference>
<dbReference type="Pfam" id="PF02012">
    <property type="entry name" value="BNR"/>
    <property type="match status" value="1"/>
</dbReference>
<dbReference type="PROSITE" id="PS51257">
    <property type="entry name" value="PROKAR_LIPOPROTEIN"/>
    <property type="match status" value="1"/>
</dbReference>
<dbReference type="SUPFAM" id="SSF110296">
    <property type="entry name" value="Oligoxyloglucan reducing end-specific cellobiohydrolase"/>
    <property type="match status" value="1"/>
</dbReference>
<protein>
    <submittedName>
        <fullName evidence="3">BNR/Asp-box repeat-containing protein</fullName>
    </submittedName>
</protein>
<keyword evidence="4" id="KW-1185">Reference proteome</keyword>
<dbReference type="EMBL" id="LT607753">
    <property type="protein sequence ID" value="SCG43500.1"/>
    <property type="molecule type" value="Genomic_DNA"/>
</dbReference>
<evidence type="ECO:0000256" key="1">
    <source>
        <dbReference type="SAM" id="MobiDB-lite"/>
    </source>
</evidence>
<evidence type="ECO:0000313" key="4">
    <source>
        <dbReference type="Proteomes" id="UP000198215"/>
    </source>
</evidence>
<evidence type="ECO:0000313" key="3">
    <source>
        <dbReference type="EMBL" id="SCG43500.1"/>
    </source>
</evidence>
<gene>
    <name evidence="3" type="ORF">GA0070614_1092</name>
</gene>
<organism evidence="3 4">
    <name type="scientific">Micromonospora coxensis</name>
    <dbReference type="NCBI Taxonomy" id="356852"/>
    <lineage>
        <taxon>Bacteria</taxon>
        <taxon>Bacillati</taxon>
        <taxon>Actinomycetota</taxon>
        <taxon>Actinomycetes</taxon>
        <taxon>Micromonosporales</taxon>
        <taxon>Micromonosporaceae</taxon>
        <taxon>Micromonospora</taxon>
    </lineage>
</organism>
<dbReference type="InterPro" id="IPR002860">
    <property type="entry name" value="BNR_rpt"/>
</dbReference>
<dbReference type="Proteomes" id="UP000198215">
    <property type="component" value="Chromosome I"/>
</dbReference>
<feature type="region of interest" description="Disordered" evidence="1">
    <location>
        <begin position="30"/>
        <end position="70"/>
    </location>
</feature>